<dbReference type="Gene3D" id="3.90.1200.10">
    <property type="match status" value="1"/>
</dbReference>
<dbReference type="Pfam" id="PF01636">
    <property type="entry name" value="APH"/>
    <property type="match status" value="1"/>
</dbReference>
<dbReference type="AlphaFoldDB" id="A0A5C4WIB3"/>
<dbReference type="EMBL" id="VDLX02000006">
    <property type="protein sequence ID" value="KAB8194008.1"/>
    <property type="molecule type" value="Genomic_DNA"/>
</dbReference>
<dbReference type="InterPro" id="IPR011009">
    <property type="entry name" value="Kinase-like_dom_sf"/>
</dbReference>
<dbReference type="InterPro" id="IPR002575">
    <property type="entry name" value="Aminoglycoside_PTrfase"/>
</dbReference>
<sequence>MNEPVPADLLEIADALLPGVSLDAARLARGAFHDVVLVPGKAAVRISNRPSGAEALPRRTDVLRAVAAAGLPFAVPEPLTPVTAFGERAAVAVSWIGGTALGKGQGDPARIGELLRALRELPVTPELRALLPAPREHEGATSWAAILADEVIPRFPRRWREEGRRRLEAALALEPVPDALVHGDLAGSNVHWDGNGELVGVLDWDRAHLFDPAIDAALMGWHGWDTVRRAVTADTYRRALVWERTFGVDHLVAVLELGGKPLTLVDSYVEHIVAWLETNIE</sequence>
<evidence type="ECO:0000259" key="1">
    <source>
        <dbReference type="Pfam" id="PF01636"/>
    </source>
</evidence>
<feature type="domain" description="Aminoglycoside phosphotransferase" evidence="1">
    <location>
        <begin position="29"/>
        <end position="240"/>
    </location>
</feature>
<reference evidence="2 3" key="1">
    <citation type="submission" date="2019-10" db="EMBL/GenBank/DDBJ databases">
        <title>Nonomuraea sp. nov., isolated from Phyllanthus amarus.</title>
        <authorList>
            <person name="Klykleung N."/>
            <person name="Tanasupawat S."/>
        </authorList>
    </citation>
    <scope>NUCLEOTIDE SEQUENCE [LARGE SCALE GENOMIC DNA]</scope>
    <source>
        <strain evidence="2 3">PA1-10</strain>
    </source>
</reference>
<protein>
    <submittedName>
        <fullName evidence="2">Phosphotransferase</fullName>
    </submittedName>
</protein>
<keyword evidence="2" id="KW-0808">Transferase</keyword>
<dbReference type="OrthoDB" id="9797603at2"/>
<dbReference type="SUPFAM" id="SSF56112">
    <property type="entry name" value="Protein kinase-like (PK-like)"/>
    <property type="match status" value="1"/>
</dbReference>
<gene>
    <name evidence="2" type="ORF">FH608_017595</name>
</gene>
<name>A0A5C4WIB3_9ACTN</name>
<organism evidence="2 3">
    <name type="scientific">Nonomuraea phyllanthi</name>
    <dbReference type="NCBI Taxonomy" id="2219224"/>
    <lineage>
        <taxon>Bacteria</taxon>
        <taxon>Bacillati</taxon>
        <taxon>Actinomycetota</taxon>
        <taxon>Actinomycetes</taxon>
        <taxon>Streptosporangiales</taxon>
        <taxon>Streptosporangiaceae</taxon>
        <taxon>Nonomuraea</taxon>
    </lineage>
</organism>
<keyword evidence="3" id="KW-1185">Reference proteome</keyword>
<evidence type="ECO:0000313" key="3">
    <source>
        <dbReference type="Proteomes" id="UP000312512"/>
    </source>
</evidence>
<dbReference type="RefSeq" id="WP_139631614.1">
    <property type="nucleotide sequence ID" value="NZ_VDLX02000006.1"/>
</dbReference>
<proteinExistence type="predicted"/>
<comment type="caution">
    <text evidence="2">The sequence shown here is derived from an EMBL/GenBank/DDBJ whole genome shotgun (WGS) entry which is preliminary data.</text>
</comment>
<accession>A0A5C4WIB3</accession>
<dbReference type="GO" id="GO:0016740">
    <property type="term" value="F:transferase activity"/>
    <property type="evidence" value="ECO:0007669"/>
    <property type="project" value="UniProtKB-KW"/>
</dbReference>
<evidence type="ECO:0000313" key="2">
    <source>
        <dbReference type="EMBL" id="KAB8194008.1"/>
    </source>
</evidence>
<dbReference type="Proteomes" id="UP000312512">
    <property type="component" value="Unassembled WGS sequence"/>
</dbReference>